<keyword evidence="2" id="KW-0472">Membrane</keyword>
<protein>
    <submittedName>
        <fullName evidence="3">Putative MFS-type transporter YhjX</fullName>
    </submittedName>
</protein>
<evidence type="ECO:0000313" key="4">
    <source>
        <dbReference type="Proteomes" id="UP000236311"/>
    </source>
</evidence>
<evidence type="ECO:0000313" key="3">
    <source>
        <dbReference type="EMBL" id="SOY29301.1"/>
    </source>
</evidence>
<keyword evidence="2" id="KW-0812">Transmembrane</keyword>
<gene>
    <name evidence="3" type="primary">yhjX</name>
    <name evidence="3" type="ORF">AMURIS_02016</name>
</gene>
<dbReference type="Gene3D" id="1.20.1250.20">
    <property type="entry name" value="MFS general substrate transporter like domains"/>
    <property type="match status" value="2"/>
</dbReference>
<dbReference type="SUPFAM" id="SSF103473">
    <property type="entry name" value="MFS general substrate transporter"/>
    <property type="match status" value="1"/>
</dbReference>
<evidence type="ECO:0000256" key="2">
    <source>
        <dbReference type="SAM" id="Phobius"/>
    </source>
</evidence>
<sequence length="437" mass="47195">MKSENKWIRAAIPALLLHCSIGTVYCWSIFSQDIADYIGFSKGATEWAFSFAIFFLGMSAAFLGNVVEKDIHKSSLIAAICFACGMAGTGFFIYYGGQHQGSILALVGIYVCYGFIMGIGLGTGYLSPVKTLMLWFEDRKGLATGLAVAGFGAAKAIASPIMQAMLDNLGEGGIYKMFLILAVVYFIMMFAGHLLLKKPSSWHEPQKAEKGQGMMAVIKSRPITNYIGIWLMFYINITCGLALISQEKMIVKCIGLAGAAGIISTVSAIFNAGGRLGFSAWADTMKDRNTIYKLIFILSIVFTGIVIFTSGIKNSFDIISDERNILLTVLVLGLIFVVNAGYGGGFSNVPTLLSDHYGMGNISAIHGLTLSAWAFAGLTGNQLANWIVETTGAPTEIHGIEVNPTGYQNVLYVTIALYIVSLLISLFLVRPVKDQKK</sequence>
<dbReference type="PANTHER" id="PTHR11360:SF317">
    <property type="entry name" value="MAJOR FACILITATOR SUPERFAMILY (MFS) PROFILE DOMAIN-CONTAINING PROTEIN-RELATED"/>
    <property type="match status" value="1"/>
</dbReference>
<feature type="transmembrane region" description="Helical" evidence="2">
    <location>
        <begin position="410"/>
        <end position="429"/>
    </location>
</feature>
<feature type="transmembrane region" description="Helical" evidence="2">
    <location>
        <begin position="324"/>
        <end position="345"/>
    </location>
</feature>
<dbReference type="InterPro" id="IPR036259">
    <property type="entry name" value="MFS_trans_sf"/>
</dbReference>
<feature type="transmembrane region" description="Helical" evidence="2">
    <location>
        <begin position="174"/>
        <end position="196"/>
    </location>
</feature>
<dbReference type="Pfam" id="PF07690">
    <property type="entry name" value="MFS_1"/>
    <property type="match status" value="1"/>
</dbReference>
<feature type="transmembrane region" description="Helical" evidence="2">
    <location>
        <begin position="249"/>
        <end position="270"/>
    </location>
</feature>
<dbReference type="InterPro" id="IPR050327">
    <property type="entry name" value="Proton-linked_MCT"/>
</dbReference>
<proteinExistence type="predicted"/>
<dbReference type="PANTHER" id="PTHR11360">
    <property type="entry name" value="MONOCARBOXYLATE TRANSPORTER"/>
    <property type="match status" value="1"/>
</dbReference>
<feature type="transmembrane region" description="Helical" evidence="2">
    <location>
        <begin position="47"/>
        <end position="64"/>
    </location>
</feature>
<accession>A0A2K4ZFR5</accession>
<dbReference type="GO" id="GO:0005886">
    <property type="term" value="C:plasma membrane"/>
    <property type="evidence" value="ECO:0007669"/>
    <property type="project" value="UniProtKB-SubCell"/>
</dbReference>
<feature type="transmembrane region" description="Helical" evidence="2">
    <location>
        <begin position="357"/>
        <end position="376"/>
    </location>
</feature>
<feature type="transmembrane region" description="Helical" evidence="2">
    <location>
        <begin position="223"/>
        <end position="243"/>
    </location>
</feature>
<organism evidence="3 4">
    <name type="scientific">Acetatifactor muris</name>
    <dbReference type="NCBI Taxonomy" id="879566"/>
    <lineage>
        <taxon>Bacteria</taxon>
        <taxon>Bacillati</taxon>
        <taxon>Bacillota</taxon>
        <taxon>Clostridia</taxon>
        <taxon>Lachnospirales</taxon>
        <taxon>Lachnospiraceae</taxon>
        <taxon>Acetatifactor</taxon>
    </lineage>
</organism>
<keyword evidence="2" id="KW-1133">Transmembrane helix</keyword>
<feature type="transmembrane region" description="Helical" evidence="2">
    <location>
        <begin position="291"/>
        <end position="312"/>
    </location>
</feature>
<dbReference type="InterPro" id="IPR011701">
    <property type="entry name" value="MFS"/>
</dbReference>
<comment type="subcellular location">
    <subcellularLocation>
        <location evidence="1">Cell membrane</location>
        <topology evidence="1">Multi-pass membrane protein</topology>
    </subcellularLocation>
</comment>
<dbReference type="AlphaFoldDB" id="A0A2K4ZFR5"/>
<feature type="transmembrane region" description="Helical" evidence="2">
    <location>
        <begin position="141"/>
        <end position="162"/>
    </location>
</feature>
<feature type="transmembrane region" description="Helical" evidence="2">
    <location>
        <begin position="76"/>
        <end position="97"/>
    </location>
</feature>
<reference evidence="3 4" key="1">
    <citation type="submission" date="2018-01" db="EMBL/GenBank/DDBJ databases">
        <authorList>
            <person name="Gaut B.S."/>
            <person name="Morton B.R."/>
            <person name="Clegg M.T."/>
            <person name="Duvall M.R."/>
        </authorList>
    </citation>
    <scope>NUCLEOTIDE SEQUENCE [LARGE SCALE GENOMIC DNA]</scope>
    <source>
        <strain evidence="3">GP69</strain>
    </source>
</reference>
<feature type="transmembrane region" description="Helical" evidence="2">
    <location>
        <begin position="103"/>
        <end position="129"/>
    </location>
</feature>
<dbReference type="RefSeq" id="WP_103239408.1">
    <property type="nucleotide sequence ID" value="NZ_JANJZD010000009.1"/>
</dbReference>
<name>A0A2K4ZFR5_9FIRM</name>
<dbReference type="GO" id="GO:0022857">
    <property type="term" value="F:transmembrane transporter activity"/>
    <property type="evidence" value="ECO:0007669"/>
    <property type="project" value="InterPro"/>
</dbReference>
<keyword evidence="4" id="KW-1185">Reference proteome</keyword>
<dbReference type="CDD" id="cd17353">
    <property type="entry name" value="MFS_OFA_like"/>
    <property type="match status" value="1"/>
</dbReference>
<dbReference type="EMBL" id="OFSM01000009">
    <property type="protein sequence ID" value="SOY29301.1"/>
    <property type="molecule type" value="Genomic_DNA"/>
</dbReference>
<evidence type="ECO:0000256" key="1">
    <source>
        <dbReference type="ARBA" id="ARBA00004651"/>
    </source>
</evidence>
<dbReference type="Proteomes" id="UP000236311">
    <property type="component" value="Unassembled WGS sequence"/>
</dbReference>
<dbReference type="OrthoDB" id="9793415at2"/>